<dbReference type="KEGG" id="vgu:HYG85_23895"/>
<dbReference type="AlphaFoldDB" id="A0A8J8SER2"/>
<feature type="transmembrane region" description="Helical" evidence="1">
    <location>
        <begin position="53"/>
        <end position="77"/>
    </location>
</feature>
<organism evidence="3 4">
    <name type="scientific">Vallitalea guaymasensis</name>
    <dbReference type="NCBI Taxonomy" id="1185412"/>
    <lineage>
        <taxon>Bacteria</taxon>
        <taxon>Bacillati</taxon>
        <taxon>Bacillota</taxon>
        <taxon>Clostridia</taxon>
        <taxon>Lachnospirales</taxon>
        <taxon>Vallitaleaceae</taxon>
        <taxon>Vallitalea</taxon>
    </lineage>
</organism>
<proteinExistence type="predicted"/>
<feature type="domain" description="DUF4367" evidence="2">
    <location>
        <begin position="114"/>
        <end position="217"/>
    </location>
</feature>
<evidence type="ECO:0000313" key="3">
    <source>
        <dbReference type="EMBL" id="QUH31811.1"/>
    </source>
</evidence>
<protein>
    <submittedName>
        <fullName evidence="3">DUF4367 domain-containing protein</fullName>
    </submittedName>
</protein>
<keyword evidence="1" id="KW-0812">Transmembrane</keyword>
<dbReference type="EMBL" id="CP058561">
    <property type="protein sequence ID" value="QUH31811.1"/>
    <property type="molecule type" value="Genomic_DNA"/>
</dbReference>
<gene>
    <name evidence="3" type="ORF">HYG85_23895</name>
</gene>
<sequence length="218" mass="24845">MKDNDTNSNDNLLEYLDEMEIYSVELSKDELQKIHKLELEKIKSKKAKVSKRFFNWKIASGLVAACFALVLSISISVPKIIEHIDQPTKIANPYIEYNDVATAIEELGYDAMVPAKMPEEYTLSNIVLINDTILSIDYETASEKINYRTSEGTEDISGDFTNYENVKQIQIDNNDITIKGNDDKIHLASWKHNNQSFSIYSKQGLSQKQVISIIENIE</sequence>
<dbReference type="InterPro" id="IPR025377">
    <property type="entry name" value="DUF4367"/>
</dbReference>
<keyword evidence="4" id="KW-1185">Reference proteome</keyword>
<keyword evidence="1" id="KW-0472">Membrane</keyword>
<accession>A0A8J8SER2</accession>
<keyword evidence="1" id="KW-1133">Transmembrane helix</keyword>
<name>A0A8J8SER2_9FIRM</name>
<dbReference type="Proteomes" id="UP000677305">
    <property type="component" value="Chromosome"/>
</dbReference>
<evidence type="ECO:0000313" key="4">
    <source>
        <dbReference type="Proteomes" id="UP000677305"/>
    </source>
</evidence>
<dbReference type="Pfam" id="PF14285">
    <property type="entry name" value="DUF4367"/>
    <property type="match status" value="1"/>
</dbReference>
<evidence type="ECO:0000259" key="2">
    <source>
        <dbReference type="Pfam" id="PF14285"/>
    </source>
</evidence>
<evidence type="ECO:0000256" key="1">
    <source>
        <dbReference type="SAM" id="Phobius"/>
    </source>
</evidence>
<reference evidence="3 4" key="1">
    <citation type="submission" date="2020-07" db="EMBL/GenBank/DDBJ databases">
        <title>Vallitalea guaymasensis genome.</title>
        <authorList>
            <person name="Postec A."/>
        </authorList>
    </citation>
    <scope>NUCLEOTIDE SEQUENCE [LARGE SCALE GENOMIC DNA]</scope>
    <source>
        <strain evidence="3 4">Ra1766G1</strain>
    </source>
</reference>
<dbReference type="RefSeq" id="WP_212691739.1">
    <property type="nucleotide sequence ID" value="NZ_CP058561.1"/>
</dbReference>